<dbReference type="STRING" id="1531966.A0A0A1TLY2"/>
<sequence>MPNQENWNYADADTGQQLWKTLVAKYLSLAPADRTPYKTRAISFRSACGDRKHRLLAPQVIERVVMAHQTIAERDASVEVYQPRPVLIRTCYDVVLNEKTNVFINAITGAHYGPEALFILDDGQRFDIDGDERIAQRIRQRIPGHFCEISILNSVSQGQNRTPPAGFPKDLDAIVDRMEVFVYVVDKAAVEESLVKVFWFDVYGECLRVSKGTPEDTDKITENFRENYSMFEAVVAYERP</sequence>
<evidence type="ECO:0000313" key="1">
    <source>
        <dbReference type="EMBL" id="CEJ91918.1"/>
    </source>
</evidence>
<accession>A0A0A1TLY2</accession>
<evidence type="ECO:0000313" key="2">
    <source>
        <dbReference type="Proteomes" id="UP000039046"/>
    </source>
</evidence>
<reference evidence="1 2" key="1">
    <citation type="journal article" date="2015" name="Genome Announc.">
        <title>Draft Genome Sequence and Gene Annotation of the Entomopathogenic Fungus Verticillium hemipterigenum.</title>
        <authorList>
            <person name="Horn F."/>
            <person name="Habel A."/>
            <person name="Scharf D.H."/>
            <person name="Dworschak J."/>
            <person name="Brakhage A.A."/>
            <person name="Guthke R."/>
            <person name="Hertweck C."/>
            <person name="Linde J."/>
        </authorList>
    </citation>
    <scope>NUCLEOTIDE SEQUENCE [LARGE SCALE GENOMIC DNA]</scope>
</reference>
<protein>
    <submittedName>
        <fullName evidence="1">Uncharacterized protein</fullName>
    </submittedName>
</protein>
<organism evidence="1 2">
    <name type="scientific">[Torrubiella] hemipterigena</name>
    <dbReference type="NCBI Taxonomy" id="1531966"/>
    <lineage>
        <taxon>Eukaryota</taxon>
        <taxon>Fungi</taxon>
        <taxon>Dikarya</taxon>
        <taxon>Ascomycota</taxon>
        <taxon>Pezizomycotina</taxon>
        <taxon>Sordariomycetes</taxon>
        <taxon>Hypocreomycetidae</taxon>
        <taxon>Hypocreales</taxon>
        <taxon>Clavicipitaceae</taxon>
        <taxon>Clavicipitaceae incertae sedis</taxon>
        <taxon>'Torrubiella' clade</taxon>
    </lineage>
</organism>
<gene>
    <name evidence="1" type="ORF">VHEMI07601</name>
</gene>
<dbReference type="Proteomes" id="UP000039046">
    <property type="component" value="Unassembled WGS sequence"/>
</dbReference>
<dbReference type="AlphaFoldDB" id="A0A0A1TLY2"/>
<dbReference type="OrthoDB" id="4364812at2759"/>
<proteinExistence type="predicted"/>
<dbReference type="EMBL" id="CDHN01000004">
    <property type="protein sequence ID" value="CEJ91918.1"/>
    <property type="molecule type" value="Genomic_DNA"/>
</dbReference>
<keyword evidence="2" id="KW-1185">Reference proteome</keyword>
<name>A0A0A1TLY2_9HYPO</name>
<dbReference type="HOGENOM" id="CLU_092866_0_0_1"/>